<dbReference type="RefSeq" id="WP_013267286.1">
    <property type="nucleotide sequence ID" value="NC_014374.1"/>
</dbReference>
<dbReference type="NCBIfam" id="TIGR00148">
    <property type="entry name" value="UbiD family decarboxylase"/>
    <property type="match status" value="1"/>
</dbReference>
<dbReference type="InterPro" id="IPR048304">
    <property type="entry name" value="UbiD_Rift_dom"/>
</dbReference>
<dbReference type="GeneID" id="9499626"/>
<feature type="domain" description="3-octaprenyl-4-hydroxybenzoate carboxy-lyase-like Rift-related" evidence="9">
    <location>
        <begin position="101"/>
        <end position="278"/>
    </location>
</feature>
<evidence type="ECO:0000256" key="5">
    <source>
        <dbReference type="ARBA" id="ARBA00049583"/>
    </source>
</evidence>
<dbReference type="InterPro" id="IPR002830">
    <property type="entry name" value="UbiD"/>
</dbReference>
<dbReference type="HOGENOM" id="CLU_023348_5_1_2"/>
<organism evidence="11 12">
    <name type="scientific">Acidilobus saccharovorans (strain DSM 16705 / JCM 18335 / VKM B-2471 / 345-15)</name>
    <dbReference type="NCBI Taxonomy" id="666510"/>
    <lineage>
        <taxon>Archaea</taxon>
        <taxon>Thermoproteota</taxon>
        <taxon>Thermoprotei</taxon>
        <taxon>Acidilobales</taxon>
        <taxon>Acidilobaceae</taxon>
        <taxon>Acidilobus</taxon>
    </lineage>
</organism>
<dbReference type="eggNOG" id="arCOG01671">
    <property type="taxonomic scope" value="Archaea"/>
</dbReference>
<accession>D9PYY7</accession>
<comment type="catalytic activity">
    <reaction evidence="4">
        <text>(2E)-3-methyl-5-phosphooxypent-2-enoate + H(+) = isopentenyl phosphate + CO2</text>
        <dbReference type="Rhea" id="RHEA:78971"/>
        <dbReference type="ChEBI" id="CHEBI:15378"/>
        <dbReference type="ChEBI" id="CHEBI:16526"/>
        <dbReference type="ChEBI" id="CHEBI:65078"/>
        <dbReference type="ChEBI" id="CHEBI:229665"/>
        <dbReference type="EC" id="4.1.1.126"/>
    </reaction>
    <physiologicalReaction direction="left-to-right" evidence="4">
        <dbReference type="Rhea" id="RHEA:78972"/>
    </physiologicalReaction>
</comment>
<evidence type="ECO:0000259" key="9">
    <source>
        <dbReference type="Pfam" id="PF01977"/>
    </source>
</evidence>
<comment type="pathway">
    <text evidence="2">Isoprenoid biosynthesis; isopentenyl diphosphate biosynthesis via mevalonate pathway.</text>
</comment>
<keyword evidence="11" id="KW-0456">Lyase</keyword>
<dbReference type="SUPFAM" id="SSF50475">
    <property type="entry name" value="FMN-binding split barrel"/>
    <property type="match status" value="1"/>
</dbReference>
<dbReference type="OrthoDB" id="8480at2157"/>
<keyword evidence="12" id="KW-1185">Reference proteome</keyword>
<comment type="cofactor">
    <cofactor evidence="8">
        <name>prenylated FMN</name>
        <dbReference type="ChEBI" id="CHEBI:87746"/>
    </cofactor>
</comment>
<dbReference type="AlphaFoldDB" id="D9PYY7"/>
<dbReference type="SUPFAM" id="SSF143968">
    <property type="entry name" value="UbiD C-terminal domain-like"/>
    <property type="match status" value="1"/>
</dbReference>
<evidence type="ECO:0000256" key="7">
    <source>
        <dbReference type="ARBA" id="ARBA00049754"/>
    </source>
</evidence>
<evidence type="ECO:0000259" key="10">
    <source>
        <dbReference type="Pfam" id="PF20696"/>
    </source>
</evidence>
<protein>
    <recommendedName>
        <fullName evidence="7">Anhydromevalonate phosphate decarboxylase</fullName>
        <ecNumber evidence="6">4.1.1.126</ecNumber>
    </recommendedName>
</protein>
<evidence type="ECO:0000256" key="1">
    <source>
        <dbReference type="ARBA" id="ARBA00001936"/>
    </source>
</evidence>
<dbReference type="PANTHER" id="PTHR30108:SF21">
    <property type="entry name" value="4-HYDROXYBENZOATE DECARBOXYLASE"/>
    <property type="match status" value="1"/>
</dbReference>
<dbReference type="Gene3D" id="3.40.1670.10">
    <property type="entry name" value="UbiD C-terminal domain-like"/>
    <property type="match status" value="1"/>
</dbReference>
<evidence type="ECO:0000256" key="6">
    <source>
        <dbReference type="ARBA" id="ARBA00049727"/>
    </source>
</evidence>
<evidence type="ECO:0000256" key="3">
    <source>
        <dbReference type="ARBA" id="ARBA00010021"/>
    </source>
</evidence>
<gene>
    <name evidence="11" type="ordered locus">ASAC_1369</name>
</gene>
<dbReference type="InParanoid" id="D9PYY7"/>
<dbReference type="Proteomes" id="UP000000346">
    <property type="component" value="Chromosome"/>
</dbReference>
<comment type="function">
    <text evidence="5">Catalyzes the conversion of trans-anhydromevalonate 5-phosphate (tAHMP) into isopentenyl phosphate. Involved in the archaeal mevalonate (MVA) pathway, which provides fundamental precursors for isoprenoid biosynthesis, such as isopentenyl diphosphate (IPP) and dimethylallyl diphosphate (DMAPP).</text>
</comment>
<name>D9PYY7_ACIS3</name>
<reference evidence="11 12" key="1">
    <citation type="journal article" date="2010" name="Appl. Environ. Microbiol.">
        <title>The genome sequence of the crenarchaeon Acidilobus saccharovorans supports a new order, Acidilobales, and suggests an important ecological role in terrestrial acidic hot springs.</title>
        <authorList>
            <person name="Mardanov A.V."/>
            <person name="Svetlitchnyi V.A."/>
            <person name="Beletsky A.V."/>
            <person name="Prokofeva M.I."/>
            <person name="Bonch-Osmolovskaya E.A."/>
            <person name="Ravin N.V."/>
            <person name="Skryabin K.G."/>
        </authorList>
    </citation>
    <scope>NUCLEOTIDE SEQUENCE [LARGE SCALE GENOMIC DNA]</scope>
    <source>
        <strain evidence="12">DSM 16705 / JCM 18335 / VKM B-2471 / 345-15</strain>
    </source>
</reference>
<sequence length="423" mass="45768">MRASLSEFVEEIGYEDVGRLPREFAAAAELKRRQGRGKAVRFLVEGSEQEAVGNVVDNRDKVIKALSASDLRDAYRRVLKAMSEQGELREVGMPRLREASRGLLSLPAVKFYERDGGLYLSSAMFIACYDGVCNASIHRVMLLGERRAAVRLVPRHLWYLYNKAMSRGEPLPVTVVVGVHPAVLLAAASSPPLGFFELRGASAMVGGLEVFRSPLHGNPVPAGASAVVEGYLTSEQADEGPFVEAMGGYDRVRKQPVLEVRSVLINPDEVSHVILPGGLEHGMLMGFPREAAIYDAVSRVVPEVVAVRLTPASGTWLHAVISIRKSHDGDAKNAIMAAFAAHPSLKHVVVVDDDINVDDPYDVEWAIATRFQADRGLVIVTGARGSTLDPSSSQDGLTAKVGVDATKPMGQGERFERARIPGL</sequence>
<dbReference type="GO" id="GO:0005737">
    <property type="term" value="C:cytoplasm"/>
    <property type="evidence" value="ECO:0007669"/>
    <property type="project" value="TreeGrafter"/>
</dbReference>
<dbReference type="EC" id="4.1.1.126" evidence="6"/>
<evidence type="ECO:0000313" key="12">
    <source>
        <dbReference type="Proteomes" id="UP000000346"/>
    </source>
</evidence>
<proteinExistence type="inferred from homology"/>
<dbReference type="EMBL" id="CP001742">
    <property type="protein sequence ID" value="ADL19774.1"/>
    <property type="molecule type" value="Genomic_DNA"/>
</dbReference>
<comment type="cofactor">
    <cofactor evidence="1">
        <name>Mn(2+)</name>
        <dbReference type="ChEBI" id="CHEBI:29035"/>
    </cofactor>
</comment>
<evidence type="ECO:0000256" key="2">
    <source>
        <dbReference type="ARBA" id="ARBA00005092"/>
    </source>
</evidence>
<evidence type="ECO:0000256" key="4">
    <source>
        <dbReference type="ARBA" id="ARBA00049054"/>
    </source>
</evidence>
<dbReference type="GO" id="GO:0016831">
    <property type="term" value="F:carboxy-lyase activity"/>
    <property type="evidence" value="ECO:0007669"/>
    <property type="project" value="InterPro"/>
</dbReference>
<dbReference type="FunFam" id="3.40.1670.10:FF:000003">
    <property type="entry name" value="Phenolic acid decarboxylase"/>
    <property type="match status" value="1"/>
</dbReference>
<dbReference type="STRING" id="666510.ASAC_1369"/>
<dbReference type="InterPro" id="IPR049381">
    <property type="entry name" value="UbiD-like_C"/>
</dbReference>
<comment type="similarity">
    <text evidence="3">Belongs to the UbiD family.</text>
</comment>
<dbReference type="Pfam" id="PF20696">
    <property type="entry name" value="UbiD_C"/>
    <property type="match status" value="1"/>
</dbReference>
<evidence type="ECO:0000313" key="11">
    <source>
        <dbReference type="EMBL" id="ADL19774.1"/>
    </source>
</evidence>
<dbReference type="PANTHER" id="PTHR30108">
    <property type="entry name" value="3-OCTAPRENYL-4-HYDROXYBENZOATE CARBOXY-LYASE-RELATED"/>
    <property type="match status" value="1"/>
</dbReference>
<evidence type="ECO:0000256" key="8">
    <source>
        <dbReference type="ARBA" id="ARBA00049936"/>
    </source>
</evidence>
<feature type="domain" description="3-octaprenyl-4-hydroxybenzoate carboxy-lyase-like C-terminal" evidence="10">
    <location>
        <begin position="283"/>
        <end position="405"/>
    </location>
</feature>
<dbReference type="KEGG" id="asc:ASAC_1369"/>
<dbReference type="Pfam" id="PF01977">
    <property type="entry name" value="UbiD"/>
    <property type="match status" value="1"/>
</dbReference>